<dbReference type="AlphaFoldDB" id="A0A4P6KD27"/>
<organism evidence="2 3">
    <name type="scientific">Leucobacter triazinivorans</name>
    <dbReference type="NCBI Taxonomy" id="1784719"/>
    <lineage>
        <taxon>Bacteria</taxon>
        <taxon>Bacillati</taxon>
        <taxon>Actinomycetota</taxon>
        <taxon>Actinomycetes</taxon>
        <taxon>Micrococcales</taxon>
        <taxon>Microbacteriaceae</taxon>
        <taxon>Leucobacter</taxon>
    </lineage>
</organism>
<keyword evidence="3" id="KW-1185">Reference proteome</keyword>
<dbReference type="RefSeq" id="WP_130109423.1">
    <property type="nucleotide sequence ID" value="NZ_CP035806.1"/>
</dbReference>
<dbReference type="EMBL" id="CP035806">
    <property type="protein sequence ID" value="QBE48285.1"/>
    <property type="molecule type" value="Genomic_DNA"/>
</dbReference>
<accession>A0A4P6KD27</accession>
<dbReference type="Proteomes" id="UP000289260">
    <property type="component" value="Chromosome"/>
</dbReference>
<evidence type="ECO:0000313" key="3">
    <source>
        <dbReference type="Proteomes" id="UP000289260"/>
    </source>
</evidence>
<dbReference type="OrthoDB" id="4774250at2"/>
<dbReference type="KEGG" id="ltr:EVS81_05075"/>
<reference evidence="2 3" key="1">
    <citation type="submission" date="2019-02" db="EMBL/GenBank/DDBJ databases">
        <authorList>
            <person name="Sun L."/>
            <person name="Pan D."/>
            <person name="Wu X."/>
        </authorList>
    </citation>
    <scope>NUCLEOTIDE SEQUENCE [LARGE SCALE GENOMIC DNA]</scope>
    <source>
        <strain evidence="2 3">JW-1</strain>
    </source>
</reference>
<proteinExistence type="predicted"/>
<sequence length="124" mass="12826">MILDAITAQLGQPVKVVVTECDGTVYTDIVFPRRRTTAPAEVPAQPTLPSRRQRAATALPPVSVTGSGFLAGEEVAVAPIVAHCGAAPDGQVNALIPQGHVSGVQELALIGRISGTIQLVRAVR</sequence>
<feature type="region of interest" description="Disordered" evidence="1">
    <location>
        <begin position="37"/>
        <end position="56"/>
    </location>
</feature>
<evidence type="ECO:0000313" key="2">
    <source>
        <dbReference type="EMBL" id="QBE48285.1"/>
    </source>
</evidence>
<evidence type="ECO:0000256" key="1">
    <source>
        <dbReference type="SAM" id="MobiDB-lite"/>
    </source>
</evidence>
<name>A0A4P6KD27_9MICO</name>
<protein>
    <submittedName>
        <fullName evidence="2">Uncharacterized protein</fullName>
    </submittedName>
</protein>
<gene>
    <name evidence="2" type="ORF">EVS81_05075</name>
</gene>